<accession>A0A1H6TEY5</accession>
<keyword evidence="1" id="KW-0304">Gas vesicle</keyword>
<dbReference type="PANTHER" id="PTHR36852:SF1">
    <property type="entry name" value="PROTEIN GVPL 2"/>
    <property type="match status" value="1"/>
</dbReference>
<dbReference type="GO" id="GO:0031412">
    <property type="term" value="P:gas vesicle organization"/>
    <property type="evidence" value="ECO:0007669"/>
    <property type="project" value="InterPro"/>
</dbReference>
<dbReference type="STRING" id="1073996.SAMN05444271_10773"/>
<dbReference type="NCBIfam" id="NF045778">
    <property type="entry name" value="gas_vesic_GvpL"/>
    <property type="match status" value="1"/>
</dbReference>
<evidence type="ECO:0000256" key="2">
    <source>
        <dbReference type="ARBA" id="ARBA00035108"/>
    </source>
</evidence>
<name>A0A1H6TEY5_9EURY</name>
<dbReference type="Proteomes" id="UP000198888">
    <property type="component" value="Unassembled WGS sequence"/>
</dbReference>
<dbReference type="InterPro" id="IPR054796">
    <property type="entry name" value="Gas_vesic_GvpL"/>
</dbReference>
<dbReference type="OrthoDB" id="350702at2157"/>
<accession>A0A2H4Q012</accession>
<dbReference type="PANTHER" id="PTHR36852">
    <property type="entry name" value="PROTEIN GVPL 2"/>
    <property type="match status" value="1"/>
</dbReference>
<dbReference type="KEGG" id="hae:halTADL_0908"/>
<reference evidence="5 6" key="1">
    <citation type="submission" date="2016-10" db="EMBL/GenBank/DDBJ databases">
        <authorList>
            <person name="de Groot N.N."/>
        </authorList>
    </citation>
    <scope>NUCLEOTIDE SEQUENCE [LARGE SCALE GENOMIC DNA]</scope>
    <source>
        <strain evidence="5 6">DSM 22187</strain>
    </source>
</reference>
<dbReference type="EMBL" id="FNYR01000007">
    <property type="protein sequence ID" value="SEI75667.1"/>
    <property type="molecule type" value="Genomic_DNA"/>
</dbReference>
<dbReference type="InterPro" id="IPR009430">
    <property type="entry name" value="GvpL/GvpF"/>
</dbReference>
<dbReference type="GO" id="GO:0031411">
    <property type="term" value="C:gas vesicle"/>
    <property type="evidence" value="ECO:0007669"/>
    <property type="project" value="UniProtKB-SubCell"/>
</dbReference>
<protein>
    <submittedName>
        <fullName evidence="5">Gas vesicle synthesis protein GvpL/GvpF</fullName>
    </submittedName>
</protein>
<keyword evidence="6" id="KW-1185">Reference proteome</keyword>
<dbReference type="RefSeq" id="WP_089671667.1">
    <property type="nucleotide sequence ID" value="NZ_CP024845.1"/>
</dbReference>
<gene>
    <name evidence="5" type="ORF">SAMN05444271_10773</name>
</gene>
<organism evidence="5 6">
    <name type="scientific">Halohasta litchfieldiae</name>
    <dbReference type="NCBI Taxonomy" id="1073996"/>
    <lineage>
        <taxon>Archaea</taxon>
        <taxon>Methanobacteriati</taxon>
        <taxon>Methanobacteriota</taxon>
        <taxon>Stenosarchaea group</taxon>
        <taxon>Halobacteria</taxon>
        <taxon>Halobacteriales</taxon>
        <taxon>Haloferacaceae</taxon>
        <taxon>Halohasta</taxon>
    </lineage>
</organism>
<evidence type="ECO:0000313" key="5">
    <source>
        <dbReference type="EMBL" id="SEI75667.1"/>
    </source>
</evidence>
<sequence length="276" mass="30230">MTDIEQGRYLYCLVYTPGVDPANPEWSTEGIEDEPVSVITAGDVGAVVHPCDSLYDTDDPQTIQGWLLSHQGVVDEAGEVFGTPIPFQFDTILTGGDESVREWLQSESERLEPELSALSGHWEYRVEITHHEDARAALSEADEELSTLQTKIDDAESGTAYLLEQQYEKELQKQLRQHRHQQAQSVADRIAPHVSALESLGKRRSTGVGIETGQDDETEPIARFAVLATDEGAEALGEELDEIAAEPGVEVRFTGPWPPYTFAPEIDSGGGHGANS</sequence>
<evidence type="ECO:0000256" key="1">
    <source>
        <dbReference type="ARBA" id="ARBA00022987"/>
    </source>
</evidence>
<evidence type="ECO:0000256" key="3">
    <source>
        <dbReference type="ARBA" id="ARBA00035643"/>
    </source>
</evidence>
<dbReference type="AlphaFoldDB" id="A0A1H6TEY5"/>
<dbReference type="Pfam" id="PF06386">
    <property type="entry name" value="GvpL_GvpF"/>
    <property type="match status" value="1"/>
</dbReference>
<comment type="subcellular location">
    <subcellularLocation>
        <location evidence="2">Gas vesicle</location>
    </subcellularLocation>
</comment>
<comment type="similarity">
    <text evidence="3">Belongs to the gas vesicle GvpF/GvpL family.</text>
</comment>
<keyword evidence="4" id="KW-0175">Coiled coil</keyword>
<evidence type="ECO:0000313" key="6">
    <source>
        <dbReference type="Proteomes" id="UP000198888"/>
    </source>
</evidence>
<proteinExistence type="inferred from homology"/>
<evidence type="ECO:0000256" key="4">
    <source>
        <dbReference type="SAM" id="Coils"/>
    </source>
</evidence>
<feature type="coiled-coil region" evidence="4">
    <location>
        <begin position="131"/>
        <end position="184"/>
    </location>
</feature>
<dbReference type="GeneID" id="35001722"/>